<evidence type="ECO:0000256" key="3">
    <source>
        <dbReference type="ARBA" id="ARBA00012068"/>
    </source>
</evidence>
<keyword evidence="8" id="KW-0057">Aromatic amino acid biosynthesis</keyword>
<comment type="pathway">
    <text evidence="1">Amino-acid biosynthesis; L-tyrosine biosynthesis; (4-hydroxyphenyl)pyruvate from prephenate (NAD(+) route): step 1/1.</text>
</comment>
<dbReference type="EC" id="1.3.1.12" evidence="3"/>
<gene>
    <name evidence="12" type="ORF">M6D89_03475</name>
</gene>
<dbReference type="PANTHER" id="PTHR21363">
    <property type="entry name" value="PREPHENATE DEHYDROGENASE"/>
    <property type="match status" value="1"/>
</dbReference>
<keyword evidence="4" id="KW-0827">Tyrosine biosynthesis</keyword>
<keyword evidence="10" id="KW-0472">Membrane</keyword>
<dbReference type="InterPro" id="IPR046825">
    <property type="entry name" value="PDH_C"/>
</dbReference>
<evidence type="ECO:0000259" key="11">
    <source>
        <dbReference type="PROSITE" id="PS51176"/>
    </source>
</evidence>
<evidence type="ECO:0000256" key="10">
    <source>
        <dbReference type="SAM" id="Phobius"/>
    </source>
</evidence>
<dbReference type="PANTHER" id="PTHR21363:SF0">
    <property type="entry name" value="PREPHENATE DEHYDROGENASE [NADP(+)]"/>
    <property type="match status" value="1"/>
</dbReference>
<keyword evidence="6" id="KW-0560">Oxidoreductase</keyword>
<dbReference type="Gene3D" id="1.10.3660.10">
    <property type="entry name" value="6-phosphogluconate dehydrogenase C-terminal like domain"/>
    <property type="match status" value="1"/>
</dbReference>
<dbReference type="GO" id="GO:0006571">
    <property type="term" value="P:tyrosine biosynthetic process"/>
    <property type="evidence" value="ECO:0007669"/>
    <property type="project" value="UniProtKB-KW"/>
</dbReference>
<dbReference type="PROSITE" id="PS51176">
    <property type="entry name" value="PDH_ADH"/>
    <property type="match status" value="1"/>
</dbReference>
<reference evidence="12" key="1">
    <citation type="submission" date="2022-05" db="EMBL/GenBank/DDBJ databases">
        <authorList>
            <person name="Sun H.-N."/>
        </authorList>
    </citation>
    <scope>NUCLEOTIDE SEQUENCE</scope>
    <source>
        <strain evidence="12">HB14</strain>
    </source>
</reference>
<evidence type="ECO:0000256" key="1">
    <source>
        <dbReference type="ARBA" id="ARBA00005067"/>
    </source>
</evidence>
<comment type="catalytic activity">
    <reaction evidence="9">
        <text>prephenate + NAD(+) = 3-(4-hydroxyphenyl)pyruvate + CO2 + NADH</text>
        <dbReference type="Rhea" id="RHEA:13869"/>
        <dbReference type="ChEBI" id="CHEBI:16526"/>
        <dbReference type="ChEBI" id="CHEBI:29934"/>
        <dbReference type="ChEBI" id="CHEBI:36242"/>
        <dbReference type="ChEBI" id="CHEBI:57540"/>
        <dbReference type="ChEBI" id="CHEBI:57945"/>
        <dbReference type="EC" id="1.3.1.12"/>
    </reaction>
</comment>
<dbReference type="InterPro" id="IPR008927">
    <property type="entry name" value="6-PGluconate_DH-like_C_sf"/>
</dbReference>
<dbReference type="Pfam" id="PF02153">
    <property type="entry name" value="PDH_N"/>
    <property type="match status" value="1"/>
</dbReference>
<keyword evidence="10" id="KW-0812">Transmembrane</keyword>
<dbReference type="FunFam" id="3.40.50.720:FF:000208">
    <property type="entry name" value="Prephenate dehydrogenase"/>
    <property type="match status" value="1"/>
</dbReference>
<evidence type="ECO:0000256" key="7">
    <source>
        <dbReference type="ARBA" id="ARBA00023027"/>
    </source>
</evidence>
<proteinExistence type="inferred from homology"/>
<accession>A0A9X2I2L6</accession>
<dbReference type="GO" id="GO:0008977">
    <property type="term" value="F:prephenate dehydrogenase (NAD+) activity"/>
    <property type="evidence" value="ECO:0007669"/>
    <property type="project" value="UniProtKB-EC"/>
</dbReference>
<reference evidence="12" key="2">
    <citation type="submission" date="2023-01" db="EMBL/GenBank/DDBJ databases">
        <title>Gilvimarinus xylanilyticus HB14 isolated from Caulerpa lentillifera aquaculture base in Hainan, China.</title>
        <authorList>
            <person name="Zhang Y.-J."/>
        </authorList>
    </citation>
    <scope>NUCLEOTIDE SEQUENCE</scope>
    <source>
        <strain evidence="12">HB14</strain>
    </source>
</reference>
<evidence type="ECO:0000256" key="6">
    <source>
        <dbReference type="ARBA" id="ARBA00023002"/>
    </source>
</evidence>
<dbReference type="GO" id="GO:0004665">
    <property type="term" value="F:prephenate dehydrogenase (NADP+) activity"/>
    <property type="evidence" value="ECO:0007669"/>
    <property type="project" value="InterPro"/>
</dbReference>
<evidence type="ECO:0000313" key="12">
    <source>
        <dbReference type="EMBL" id="MCP8898357.1"/>
    </source>
</evidence>
<protein>
    <recommendedName>
        <fullName evidence="3">prephenate dehydrogenase</fullName>
        <ecNumber evidence="3">1.3.1.12</ecNumber>
    </recommendedName>
</protein>
<sequence>MMEAASSGANSAALIGKFVVIGAGLIGGSLAKGLRLRGQCREVIAVVRRAETAEAALAEGVADRAVLDIADVAAELGANDVVFIAVPTLAVEPVLAQLKSLLSPTVVITDGASVKGSVAAAARRVYGCLPPQLVLGHPIAGSEKSGVTAANPDLYVDHRVILTPTDETSPEHLQTVRNMWLSVGAEVLDMPIDEHDQVLGATSHLPHAIAYSLVDTLAHDIDSPNIFRYAAGGFRDFTRIASSDPVMWHDIMKANSAQVVRSLDQFMDNLARMRQAIADGDGEYLLDTFTRAKKARDKYTQAAVKSSKS</sequence>
<keyword evidence="5" id="KW-0028">Amino-acid biosynthesis</keyword>
<comment type="caution">
    <text evidence="12">The sequence shown here is derived from an EMBL/GenBank/DDBJ whole genome shotgun (WGS) entry which is preliminary data.</text>
</comment>
<feature type="domain" description="Prephenate/arogenate dehydrogenase" evidence="11">
    <location>
        <begin position="16"/>
        <end position="307"/>
    </location>
</feature>
<dbReference type="FunFam" id="1.10.3660.10:FF:000003">
    <property type="entry name" value="Prephenate dehydrogenase"/>
    <property type="match status" value="1"/>
</dbReference>
<keyword evidence="7" id="KW-0520">NAD</keyword>
<dbReference type="Gene3D" id="3.40.50.720">
    <property type="entry name" value="NAD(P)-binding Rossmann-like Domain"/>
    <property type="match status" value="1"/>
</dbReference>
<dbReference type="InterPro" id="IPR050812">
    <property type="entry name" value="Preph/Arog_dehydrog"/>
</dbReference>
<feature type="transmembrane region" description="Helical" evidence="10">
    <location>
        <begin position="12"/>
        <end position="31"/>
    </location>
</feature>
<dbReference type="RefSeq" id="WP_253966637.1">
    <property type="nucleotide sequence ID" value="NZ_JAMFTH010000001.1"/>
</dbReference>
<keyword evidence="13" id="KW-1185">Reference proteome</keyword>
<evidence type="ECO:0000256" key="8">
    <source>
        <dbReference type="ARBA" id="ARBA00023141"/>
    </source>
</evidence>
<keyword evidence="10" id="KW-1133">Transmembrane helix</keyword>
<dbReference type="Pfam" id="PF20463">
    <property type="entry name" value="PDH_C"/>
    <property type="match status" value="1"/>
</dbReference>
<evidence type="ECO:0000256" key="9">
    <source>
        <dbReference type="ARBA" id="ARBA00049260"/>
    </source>
</evidence>
<evidence type="ECO:0000313" key="13">
    <source>
        <dbReference type="Proteomes" id="UP001139319"/>
    </source>
</evidence>
<dbReference type="Proteomes" id="UP001139319">
    <property type="component" value="Unassembled WGS sequence"/>
</dbReference>
<dbReference type="InterPro" id="IPR003099">
    <property type="entry name" value="Prephen_DH"/>
</dbReference>
<name>A0A9X2I2L6_9GAMM</name>
<dbReference type="GO" id="GO:0070403">
    <property type="term" value="F:NAD+ binding"/>
    <property type="evidence" value="ECO:0007669"/>
    <property type="project" value="InterPro"/>
</dbReference>
<organism evidence="12 13">
    <name type="scientific">Gilvimarinus xylanilyticus</name>
    <dbReference type="NCBI Taxonomy" id="2944139"/>
    <lineage>
        <taxon>Bacteria</taxon>
        <taxon>Pseudomonadati</taxon>
        <taxon>Pseudomonadota</taxon>
        <taxon>Gammaproteobacteria</taxon>
        <taxon>Cellvibrionales</taxon>
        <taxon>Cellvibrionaceae</taxon>
        <taxon>Gilvimarinus</taxon>
    </lineage>
</organism>
<comment type="similarity">
    <text evidence="2">Belongs to the prephenate/arogenate dehydrogenase family.</text>
</comment>
<dbReference type="InterPro" id="IPR046826">
    <property type="entry name" value="PDH_N"/>
</dbReference>
<evidence type="ECO:0000256" key="5">
    <source>
        <dbReference type="ARBA" id="ARBA00022605"/>
    </source>
</evidence>
<evidence type="ECO:0000256" key="4">
    <source>
        <dbReference type="ARBA" id="ARBA00022498"/>
    </source>
</evidence>
<dbReference type="SUPFAM" id="SSF51735">
    <property type="entry name" value="NAD(P)-binding Rossmann-fold domains"/>
    <property type="match status" value="1"/>
</dbReference>
<dbReference type="AlphaFoldDB" id="A0A9X2I2L6"/>
<dbReference type="SUPFAM" id="SSF48179">
    <property type="entry name" value="6-phosphogluconate dehydrogenase C-terminal domain-like"/>
    <property type="match status" value="1"/>
</dbReference>
<dbReference type="EMBL" id="JAMFTH010000001">
    <property type="protein sequence ID" value="MCP8898357.1"/>
    <property type="molecule type" value="Genomic_DNA"/>
</dbReference>
<evidence type="ECO:0000256" key="2">
    <source>
        <dbReference type="ARBA" id="ARBA00007964"/>
    </source>
</evidence>
<dbReference type="InterPro" id="IPR036291">
    <property type="entry name" value="NAD(P)-bd_dom_sf"/>
</dbReference>